<evidence type="ECO:0000256" key="3">
    <source>
        <dbReference type="ARBA" id="ARBA00022475"/>
    </source>
</evidence>
<evidence type="ECO:0000256" key="7">
    <source>
        <dbReference type="SAM" id="Phobius"/>
    </source>
</evidence>
<evidence type="ECO:0000256" key="1">
    <source>
        <dbReference type="ARBA" id="ARBA00004651"/>
    </source>
</evidence>
<proteinExistence type="inferred from homology"/>
<evidence type="ECO:0000313" key="8">
    <source>
        <dbReference type="EMBL" id="CCJ33692.1"/>
    </source>
</evidence>
<feature type="transmembrane region" description="Helical" evidence="7">
    <location>
        <begin position="6"/>
        <end position="22"/>
    </location>
</feature>
<dbReference type="EMBL" id="CAKP01000082">
    <property type="protein sequence ID" value="CCJ33692.1"/>
    <property type="molecule type" value="Genomic_DNA"/>
</dbReference>
<keyword evidence="9" id="KW-1185">Reference proteome</keyword>
<gene>
    <name evidence="8" type="ORF">CAAU_1608</name>
</gene>
<dbReference type="STRING" id="857293.CAAU_1608"/>
<evidence type="ECO:0000256" key="6">
    <source>
        <dbReference type="ARBA" id="ARBA00023136"/>
    </source>
</evidence>
<comment type="caution">
    <text evidence="8">The sequence shown here is derived from an EMBL/GenBank/DDBJ whole genome shotgun (WGS) entry which is preliminary data.</text>
</comment>
<dbReference type="OrthoDB" id="9799219at2"/>
<dbReference type="AlphaFoldDB" id="I7LJG5"/>
<dbReference type="Gene3D" id="1.10.287.3510">
    <property type="match status" value="1"/>
</dbReference>
<evidence type="ECO:0000256" key="4">
    <source>
        <dbReference type="ARBA" id="ARBA00022692"/>
    </source>
</evidence>
<sequence length="120" mass="13064">MAQLFILSSISLLFIGLFGVLTRKNIVKILIALNIMETGINLLLVAFGYVENGIVPILTSNESIMNLTKMVDPVPQALVLTSIVIGLGTTAFSLALAIRYRYNHNSLSIRASEEEEGVNI</sequence>
<dbReference type="InterPro" id="IPR050601">
    <property type="entry name" value="CPA3_antiporter_subunitC"/>
</dbReference>
<protein>
    <submittedName>
        <fullName evidence="8">Putative Na(+) H(+) antiporter subunit C</fullName>
    </submittedName>
</protein>
<keyword evidence="4 7" id="KW-0812">Transmembrane</keyword>
<reference evidence="8 9" key="1">
    <citation type="journal article" date="2011" name="J. Bacteriol.">
        <title>Draft genome sequence of Caloramator australicus strain RC3T, a thermoanaerobe from the Great Artesian Basin of Australia.</title>
        <authorList>
            <person name="Ogg C.D."/>
            <person name="Patel B.K.C."/>
        </authorList>
    </citation>
    <scope>NUCLEOTIDE SEQUENCE [LARGE SCALE GENOMIC DNA]</scope>
    <source>
        <strain evidence="8 9">RC3</strain>
    </source>
</reference>
<name>I7LJG5_9CLOT</name>
<dbReference type="InterPro" id="IPR039428">
    <property type="entry name" value="NUOK/Mnh_C1-like"/>
</dbReference>
<evidence type="ECO:0000256" key="5">
    <source>
        <dbReference type="ARBA" id="ARBA00022989"/>
    </source>
</evidence>
<evidence type="ECO:0000256" key="2">
    <source>
        <dbReference type="ARBA" id="ARBA00010388"/>
    </source>
</evidence>
<comment type="subcellular location">
    <subcellularLocation>
        <location evidence="1">Cell membrane</location>
        <topology evidence="1">Multi-pass membrane protein</topology>
    </subcellularLocation>
</comment>
<keyword evidence="3" id="KW-1003">Cell membrane</keyword>
<dbReference type="eggNOG" id="COG1006">
    <property type="taxonomic scope" value="Bacteria"/>
</dbReference>
<dbReference type="GO" id="GO:0005886">
    <property type="term" value="C:plasma membrane"/>
    <property type="evidence" value="ECO:0007669"/>
    <property type="project" value="UniProtKB-SubCell"/>
</dbReference>
<dbReference type="RefSeq" id="WP_008908956.1">
    <property type="nucleotide sequence ID" value="NZ_CAKP01000082.1"/>
</dbReference>
<keyword evidence="6 7" id="KW-0472">Membrane</keyword>
<dbReference type="PANTHER" id="PTHR34583">
    <property type="entry name" value="ANTIPORTER SUBUNIT MNHC2-RELATED"/>
    <property type="match status" value="1"/>
</dbReference>
<dbReference type="Pfam" id="PF00420">
    <property type="entry name" value="Oxidored_q2"/>
    <property type="match status" value="1"/>
</dbReference>
<organism evidence="8 9">
    <name type="scientific">Caloramator australicus RC3</name>
    <dbReference type="NCBI Taxonomy" id="857293"/>
    <lineage>
        <taxon>Bacteria</taxon>
        <taxon>Bacillati</taxon>
        <taxon>Bacillota</taxon>
        <taxon>Clostridia</taxon>
        <taxon>Eubacteriales</taxon>
        <taxon>Clostridiaceae</taxon>
        <taxon>Caloramator</taxon>
    </lineage>
</organism>
<comment type="similarity">
    <text evidence="2">Belongs to the CPA3 antiporters (TC 2.A.63) subunit C family.</text>
</comment>
<dbReference type="PANTHER" id="PTHR34583:SF2">
    <property type="entry name" value="ANTIPORTER SUBUNIT MNHC2-RELATED"/>
    <property type="match status" value="1"/>
</dbReference>
<dbReference type="Proteomes" id="UP000007652">
    <property type="component" value="Unassembled WGS sequence"/>
</dbReference>
<accession>I7LJG5</accession>
<feature type="transmembrane region" description="Helical" evidence="7">
    <location>
        <begin position="77"/>
        <end position="98"/>
    </location>
</feature>
<keyword evidence="5 7" id="KW-1133">Transmembrane helix</keyword>
<evidence type="ECO:0000313" key="9">
    <source>
        <dbReference type="Proteomes" id="UP000007652"/>
    </source>
</evidence>